<accession>A0ABV6M8L0</accession>
<reference evidence="1 2" key="1">
    <citation type="submission" date="2024-09" db="EMBL/GenBank/DDBJ databases">
        <authorList>
            <person name="Sun Q."/>
            <person name="Mori K."/>
        </authorList>
    </citation>
    <scope>NUCLEOTIDE SEQUENCE [LARGE SCALE GENOMIC DNA]</scope>
    <source>
        <strain evidence="1 2">TBRC 3947</strain>
    </source>
</reference>
<evidence type="ECO:0000313" key="2">
    <source>
        <dbReference type="Proteomes" id="UP001589867"/>
    </source>
</evidence>
<gene>
    <name evidence="1" type="ORF">ACFFIA_25680</name>
</gene>
<comment type="caution">
    <text evidence="1">The sequence shown here is derived from an EMBL/GenBank/DDBJ whole genome shotgun (WGS) entry which is preliminary data.</text>
</comment>
<sequence>MWLEAYDQELRDEARHERRAAAVHLGGGSLRVRAGRGLIRLGHRLAGEAARHPRPA</sequence>
<dbReference type="EMBL" id="JBHLUH010000056">
    <property type="protein sequence ID" value="MFC0531036.1"/>
    <property type="molecule type" value="Genomic_DNA"/>
</dbReference>
<proteinExistence type="predicted"/>
<name>A0ABV6M8L0_9ACTN</name>
<dbReference type="RefSeq" id="WP_377254752.1">
    <property type="nucleotide sequence ID" value="NZ_JBHLUH010000056.1"/>
</dbReference>
<dbReference type="Proteomes" id="UP001589867">
    <property type="component" value="Unassembled WGS sequence"/>
</dbReference>
<organism evidence="1 2">
    <name type="scientific">Phytohabitans kaempferiae</name>
    <dbReference type="NCBI Taxonomy" id="1620943"/>
    <lineage>
        <taxon>Bacteria</taxon>
        <taxon>Bacillati</taxon>
        <taxon>Actinomycetota</taxon>
        <taxon>Actinomycetes</taxon>
        <taxon>Micromonosporales</taxon>
        <taxon>Micromonosporaceae</taxon>
    </lineage>
</organism>
<protein>
    <submittedName>
        <fullName evidence="1">Uncharacterized protein</fullName>
    </submittedName>
</protein>
<keyword evidence="2" id="KW-1185">Reference proteome</keyword>
<evidence type="ECO:0000313" key="1">
    <source>
        <dbReference type="EMBL" id="MFC0531036.1"/>
    </source>
</evidence>